<dbReference type="EMBL" id="MN738926">
    <property type="protein sequence ID" value="QHT31886.1"/>
    <property type="molecule type" value="Genomic_DNA"/>
</dbReference>
<accession>A0A6C0ERS6</accession>
<organism evidence="2">
    <name type="scientific">viral metagenome</name>
    <dbReference type="NCBI Taxonomy" id="1070528"/>
    <lineage>
        <taxon>unclassified sequences</taxon>
        <taxon>metagenomes</taxon>
        <taxon>organismal metagenomes</taxon>
    </lineage>
</organism>
<evidence type="ECO:0008006" key="3">
    <source>
        <dbReference type="Google" id="ProtNLM"/>
    </source>
</evidence>
<name>A0A6C0ERS6_9ZZZZ</name>
<dbReference type="AlphaFoldDB" id="A0A6C0ERS6"/>
<evidence type="ECO:0000256" key="1">
    <source>
        <dbReference type="SAM" id="MobiDB-lite"/>
    </source>
</evidence>
<dbReference type="GO" id="GO:0005634">
    <property type="term" value="C:nucleus"/>
    <property type="evidence" value="ECO:0007669"/>
    <property type="project" value="TreeGrafter"/>
</dbReference>
<feature type="region of interest" description="Disordered" evidence="1">
    <location>
        <begin position="274"/>
        <end position="326"/>
    </location>
</feature>
<feature type="compositionally biased region" description="Low complexity" evidence="1">
    <location>
        <begin position="274"/>
        <end position="294"/>
    </location>
</feature>
<dbReference type="SUPFAM" id="SSF56112">
    <property type="entry name" value="Protein kinase-like (PK-like)"/>
    <property type="match status" value="1"/>
</dbReference>
<dbReference type="PANTHER" id="PTHR24419:SF18">
    <property type="entry name" value="SERINE_THREONINE-PROTEIN KINASE HASPIN"/>
    <property type="match status" value="1"/>
</dbReference>
<dbReference type="Gene3D" id="1.10.510.10">
    <property type="entry name" value="Transferase(Phosphotransferase) domain 1"/>
    <property type="match status" value="1"/>
</dbReference>
<dbReference type="GO" id="GO:0005737">
    <property type="term" value="C:cytoplasm"/>
    <property type="evidence" value="ECO:0007669"/>
    <property type="project" value="TreeGrafter"/>
</dbReference>
<protein>
    <recommendedName>
        <fullName evidence="3">Protein kinase domain-containing protein</fullName>
    </recommendedName>
</protein>
<reference evidence="2" key="1">
    <citation type="journal article" date="2020" name="Nature">
        <title>Giant virus diversity and host interactions through global metagenomics.</title>
        <authorList>
            <person name="Schulz F."/>
            <person name="Roux S."/>
            <person name="Paez-Espino D."/>
            <person name="Jungbluth S."/>
            <person name="Walsh D.A."/>
            <person name="Denef V.J."/>
            <person name="McMahon K.D."/>
            <person name="Konstantinidis K.T."/>
            <person name="Eloe-Fadrosh E.A."/>
            <person name="Kyrpides N.C."/>
            <person name="Woyke T."/>
        </authorList>
    </citation>
    <scope>NUCLEOTIDE SEQUENCE</scope>
    <source>
        <strain evidence="2">GVMAG-M-3300009155-48</strain>
    </source>
</reference>
<dbReference type="PANTHER" id="PTHR24419">
    <property type="entry name" value="INTERLEUKIN-1 RECEPTOR-ASSOCIATED KINASE"/>
    <property type="match status" value="1"/>
</dbReference>
<dbReference type="GO" id="GO:0000278">
    <property type="term" value="P:mitotic cell cycle"/>
    <property type="evidence" value="ECO:0007669"/>
    <property type="project" value="TreeGrafter"/>
</dbReference>
<sequence length="578" mass="67377">MSKYTETIMTDLGNPVKLFQINFCKRKEIDLEELVKQYIPNKIDLDNEYKPFSMSKFQNYNPIYNHYFDMDETTYNRISLNSKYQFKNLYEVENLDTNTCHEKSVFIKYSPLIDPIRYMIGKYQNIDKDYVLPSIDNDSVCFSKLKDPNNMAYTDCFFSYLSSQLLNHHGFVHGIDFFGSFLGIQEKFKANVTDDLEYLNNSNFFNQNVGILFSVTDTENDNEMDFGSRNNRKKIAISSLSNPHNLSAISLGADIIEINNDIEGETELVYKNNSKKNSSYSSSSSSDKSVVNYTSDDEDDNDDDDNYSTCSSDESDSTSSDEEQDPEEEIYAYISNFPVQMICLEKCDGTIDSLFEKDVLDKQQCASAMFQIIITLATYQKAFKFTHNDLHTNNIMYINTDIEYLYYCYNKKYYKVPTYGRIYKIIDFGRSIYKYQGKTLCSDSFAPGGDAVTQYNCEPFMNENKPRLEPNMSFDLCRLGCSIYDFVIDHENNHKKMDDFQKTILRWCMDDNDKNVLYKANGDERYPNFKLYKMIARTVHKHTPEEQFKFPLLSQFEIAESDVENQTVINIDKIPSYT</sequence>
<dbReference type="InterPro" id="IPR011009">
    <property type="entry name" value="Kinase-like_dom_sf"/>
</dbReference>
<proteinExistence type="predicted"/>
<feature type="compositionally biased region" description="Acidic residues" evidence="1">
    <location>
        <begin position="313"/>
        <end position="326"/>
    </location>
</feature>
<feature type="compositionally biased region" description="Acidic residues" evidence="1">
    <location>
        <begin position="295"/>
        <end position="306"/>
    </location>
</feature>
<dbReference type="GO" id="GO:0072354">
    <property type="term" value="F:histone H3T3 kinase activity"/>
    <property type="evidence" value="ECO:0007669"/>
    <property type="project" value="TreeGrafter"/>
</dbReference>
<dbReference type="GO" id="GO:0035556">
    <property type="term" value="P:intracellular signal transduction"/>
    <property type="evidence" value="ECO:0007669"/>
    <property type="project" value="TreeGrafter"/>
</dbReference>
<evidence type="ECO:0000313" key="2">
    <source>
        <dbReference type="EMBL" id="QHT31886.1"/>
    </source>
</evidence>